<organism evidence="6 7">
    <name type="scientific">Sphingobium lactosutens DS20</name>
    <dbReference type="NCBI Taxonomy" id="1331060"/>
    <lineage>
        <taxon>Bacteria</taxon>
        <taxon>Pseudomonadati</taxon>
        <taxon>Pseudomonadota</taxon>
        <taxon>Alphaproteobacteria</taxon>
        <taxon>Sphingomonadales</taxon>
        <taxon>Sphingomonadaceae</taxon>
        <taxon>Sphingobium</taxon>
    </lineage>
</organism>
<keyword evidence="7" id="KW-1185">Reference proteome</keyword>
<dbReference type="eggNOG" id="COG5331">
    <property type="taxonomic scope" value="Bacteria"/>
</dbReference>
<feature type="transmembrane region" description="Helical" evidence="5">
    <location>
        <begin position="78"/>
        <end position="105"/>
    </location>
</feature>
<comment type="subcellular location">
    <subcellularLocation>
        <location evidence="1">Membrane</location>
    </subcellularLocation>
</comment>
<dbReference type="Proteomes" id="UP000015531">
    <property type="component" value="Unassembled WGS sequence"/>
</dbReference>
<reference evidence="6 7" key="1">
    <citation type="journal article" date="2013" name="Genome Announc.">
        <title>Draft Genome Sequence of Sphingobium lactosutens Strain DS20T, Isolated from a Hexachlorocyclohexane Dumpsite.</title>
        <authorList>
            <person name="Kumar R."/>
            <person name="Dwivedi V."/>
            <person name="Negi V."/>
            <person name="Khurana J.P."/>
            <person name="Lal R."/>
        </authorList>
    </citation>
    <scope>NUCLEOTIDE SEQUENCE [LARGE SCALE GENOMIC DNA]</scope>
    <source>
        <strain evidence="6 7">DS20</strain>
    </source>
</reference>
<dbReference type="RefSeq" id="WP_021228567.1">
    <property type="nucleotide sequence ID" value="NZ_ATDP01000109.1"/>
</dbReference>
<evidence type="ECO:0000256" key="1">
    <source>
        <dbReference type="ARBA" id="ARBA00004370"/>
    </source>
</evidence>
<dbReference type="GO" id="GO:0016020">
    <property type="term" value="C:membrane"/>
    <property type="evidence" value="ECO:0007669"/>
    <property type="project" value="UniProtKB-SubCell"/>
</dbReference>
<comment type="caution">
    <text evidence="6">The sequence shown here is derived from an EMBL/GenBank/DDBJ whole genome shotgun (WGS) entry which is preliminary data.</text>
</comment>
<evidence type="ECO:0000313" key="6">
    <source>
        <dbReference type="EMBL" id="EQB10824.1"/>
    </source>
</evidence>
<sequence length="151" mass="16641">MGGRGMPGHAINQAIIFLPVLAVVFITIIAFARLAATRGRAAKARNDVAYYRAFIGPSEPEYAVVAVRHYANLFEVPVLFYGGCLSAFVLGGVSQWTLVWAWAYVVARAIQSFVHLSYNNPMHRGMPFALGWLFIIALWIDVAIIVAMRLA</sequence>
<evidence type="ECO:0000256" key="2">
    <source>
        <dbReference type="ARBA" id="ARBA00022692"/>
    </source>
</evidence>
<accession>T0IMJ8</accession>
<feature type="transmembrane region" description="Helical" evidence="5">
    <location>
        <begin position="14"/>
        <end position="36"/>
    </location>
</feature>
<evidence type="ECO:0008006" key="8">
    <source>
        <dbReference type="Google" id="ProtNLM"/>
    </source>
</evidence>
<evidence type="ECO:0000256" key="3">
    <source>
        <dbReference type="ARBA" id="ARBA00022989"/>
    </source>
</evidence>
<protein>
    <recommendedName>
        <fullName evidence="8">MAPEG family protein</fullName>
    </recommendedName>
</protein>
<name>T0IMJ8_9SPHN</name>
<keyword evidence="3 5" id="KW-1133">Transmembrane helix</keyword>
<proteinExistence type="predicted"/>
<feature type="transmembrane region" description="Helical" evidence="5">
    <location>
        <begin position="125"/>
        <end position="148"/>
    </location>
</feature>
<keyword evidence="2 5" id="KW-0812">Transmembrane</keyword>
<dbReference type="PATRIC" id="fig|1331060.3.peg.4989"/>
<evidence type="ECO:0000256" key="5">
    <source>
        <dbReference type="SAM" id="Phobius"/>
    </source>
</evidence>
<gene>
    <name evidence="6" type="ORF">RLDS_25650</name>
</gene>
<evidence type="ECO:0000256" key="4">
    <source>
        <dbReference type="ARBA" id="ARBA00023136"/>
    </source>
</evidence>
<evidence type="ECO:0000313" key="7">
    <source>
        <dbReference type="Proteomes" id="UP000015531"/>
    </source>
</evidence>
<dbReference type="EMBL" id="ATDP01000109">
    <property type="protein sequence ID" value="EQB10824.1"/>
    <property type="molecule type" value="Genomic_DNA"/>
</dbReference>
<dbReference type="Pfam" id="PF01124">
    <property type="entry name" value="MAPEG"/>
    <property type="match status" value="1"/>
</dbReference>
<dbReference type="SUPFAM" id="SSF161084">
    <property type="entry name" value="MAPEG domain-like"/>
    <property type="match status" value="1"/>
</dbReference>
<dbReference type="AlphaFoldDB" id="T0IMJ8"/>
<keyword evidence="4 5" id="KW-0472">Membrane</keyword>
<dbReference type="Gene3D" id="1.20.120.550">
    <property type="entry name" value="Membrane associated eicosanoid/glutathione metabolism-like domain"/>
    <property type="match status" value="1"/>
</dbReference>
<dbReference type="InterPro" id="IPR001129">
    <property type="entry name" value="Membr-assoc_MAPEG"/>
</dbReference>
<dbReference type="InterPro" id="IPR023352">
    <property type="entry name" value="MAPEG-like_dom_sf"/>
</dbReference>